<evidence type="ECO:0000313" key="2">
    <source>
        <dbReference type="Proteomes" id="UP001259420"/>
    </source>
</evidence>
<comment type="caution">
    <text evidence="1">The sequence shown here is derived from an EMBL/GenBank/DDBJ whole genome shotgun (WGS) entry which is preliminary data.</text>
</comment>
<name>A0ACC6JJH3_9PSED</name>
<evidence type="ECO:0000313" key="1">
    <source>
        <dbReference type="EMBL" id="MDR6606389.1"/>
    </source>
</evidence>
<accession>A0ACC6JJH3</accession>
<proteinExistence type="predicted"/>
<gene>
    <name evidence="1" type="ORF">J2X87_001454</name>
</gene>
<dbReference type="EMBL" id="JAVDSD010000002">
    <property type="protein sequence ID" value="MDR6606389.1"/>
    <property type="molecule type" value="Genomic_DNA"/>
</dbReference>
<sequence length="181" mass="20609">METEVTAYFPALTIGDQIYDFSHLEPFNFTISSQLAKRDLRVHVTFSSHCFSQGYDAARHPAGEPIILDGAGRPRTFCSIRYRLSLALPAVIRGLNHPQSKVRETATRRNWAYSMTVQDPAGPYHVFFEIRRAANEKPQDLNLVIESAYHQTRQPPRLLGKIGFMLLCGKVYLRQPSSTKR</sequence>
<reference evidence="1" key="1">
    <citation type="submission" date="2023-07" db="EMBL/GenBank/DDBJ databases">
        <title>Sorghum-associated microbial communities from plants grown in Nebraska, USA.</title>
        <authorList>
            <person name="Schachtman D."/>
        </authorList>
    </citation>
    <scope>NUCLEOTIDE SEQUENCE</scope>
    <source>
        <strain evidence="1">BE46</strain>
    </source>
</reference>
<organism evidence="1 2">
    <name type="scientific">Pseudomonas synxantha</name>
    <dbReference type="NCBI Taxonomy" id="47883"/>
    <lineage>
        <taxon>Bacteria</taxon>
        <taxon>Pseudomonadati</taxon>
        <taxon>Pseudomonadota</taxon>
        <taxon>Gammaproteobacteria</taxon>
        <taxon>Pseudomonadales</taxon>
        <taxon>Pseudomonadaceae</taxon>
        <taxon>Pseudomonas</taxon>
    </lineage>
</organism>
<keyword evidence="2" id="KW-1185">Reference proteome</keyword>
<dbReference type="Proteomes" id="UP001259420">
    <property type="component" value="Unassembled WGS sequence"/>
</dbReference>
<protein>
    <submittedName>
        <fullName evidence="1">Uncharacterized protein</fullName>
    </submittedName>
</protein>